<dbReference type="Proteomes" id="UP000037035">
    <property type="component" value="Unassembled WGS sequence"/>
</dbReference>
<keyword evidence="3" id="KW-1185">Reference proteome</keyword>
<evidence type="ECO:0000313" key="3">
    <source>
        <dbReference type="Proteomes" id="UP000037035"/>
    </source>
</evidence>
<accession>A0A0L6VEW3</accession>
<feature type="region of interest" description="Disordered" evidence="1">
    <location>
        <begin position="1"/>
        <end position="21"/>
    </location>
</feature>
<evidence type="ECO:0000256" key="1">
    <source>
        <dbReference type="SAM" id="MobiDB-lite"/>
    </source>
</evidence>
<evidence type="ECO:0000313" key="2">
    <source>
        <dbReference type="EMBL" id="KNZ58645.1"/>
    </source>
</evidence>
<gene>
    <name evidence="2" type="ORF">VP01_1889g2</name>
</gene>
<comment type="caution">
    <text evidence="2">The sequence shown here is derived from an EMBL/GenBank/DDBJ whole genome shotgun (WGS) entry which is preliminary data.</text>
</comment>
<dbReference type="OrthoDB" id="2507454at2759"/>
<proteinExistence type="predicted"/>
<reference evidence="2 3" key="1">
    <citation type="submission" date="2015-08" db="EMBL/GenBank/DDBJ databases">
        <title>Next Generation Sequencing and Analysis of the Genome of Puccinia sorghi L Schw, the Causal Agent of Maize Common Rust.</title>
        <authorList>
            <person name="Rochi L."/>
            <person name="Burguener G."/>
            <person name="Darino M."/>
            <person name="Turjanski A."/>
            <person name="Kreff E."/>
            <person name="Dieguez M.J."/>
            <person name="Sacco F."/>
        </authorList>
    </citation>
    <scope>NUCLEOTIDE SEQUENCE [LARGE SCALE GENOMIC DNA]</scope>
    <source>
        <strain evidence="2 3">RO10H11247</strain>
    </source>
</reference>
<feature type="non-terminal residue" evidence="2">
    <location>
        <position position="59"/>
    </location>
</feature>
<dbReference type="EMBL" id="LAVV01006713">
    <property type="protein sequence ID" value="KNZ58645.1"/>
    <property type="molecule type" value="Genomic_DNA"/>
</dbReference>
<dbReference type="VEuPathDB" id="FungiDB:VP01_1889g2"/>
<dbReference type="AlphaFoldDB" id="A0A0L6VEW3"/>
<sequence>MEPSKPSNETNNVSVTSQKLSSARLPVLKSTGPDSNYSDWVDWELVVYAYLDAAGLGYV</sequence>
<protein>
    <submittedName>
        <fullName evidence="2">Uncharacterized protein</fullName>
    </submittedName>
</protein>
<organism evidence="2 3">
    <name type="scientific">Puccinia sorghi</name>
    <dbReference type="NCBI Taxonomy" id="27349"/>
    <lineage>
        <taxon>Eukaryota</taxon>
        <taxon>Fungi</taxon>
        <taxon>Dikarya</taxon>
        <taxon>Basidiomycota</taxon>
        <taxon>Pucciniomycotina</taxon>
        <taxon>Pucciniomycetes</taxon>
        <taxon>Pucciniales</taxon>
        <taxon>Pucciniaceae</taxon>
        <taxon>Puccinia</taxon>
    </lineage>
</organism>
<name>A0A0L6VEW3_9BASI</name>